<keyword evidence="3" id="KW-1185">Reference proteome</keyword>
<name>A0A8T9CFZ6_9HELO</name>
<dbReference type="InterPro" id="IPR051783">
    <property type="entry name" value="NAD(P)-dependent_oxidoreduct"/>
</dbReference>
<dbReference type="GO" id="GO:0004029">
    <property type="term" value="F:aldehyde dehydrogenase (NAD+) activity"/>
    <property type="evidence" value="ECO:0007669"/>
    <property type="project" value="TreeGrafter"/>
</dbReference>
<dbReference type="Proteomes" id="UP000469558">
    <property type="component" value="Unassembled WGS sequence"/>
</dbReference>
<sequence>MAETTRILVLGATGYIGGSLLTELLELNGNSGPRWTLSALVRKQSQASILANAGVNPLIFKDLDDSEAIRAAAKDHDIVIAAASARHAECVKACMRGLGGRGKSNGKATHYIHVSGASNVGDWPVTGSRIDTSVHSDVKEDIYEFERTHTESFSPVRDVNQLVVEQGEEDGVKTYIVIPPLIFGPGTGLFTLGIGQVHQMTQLALKNNKAVMLGTGSGTWNRVHILDLSHLFFLLVEAILDQKLHLPSGKTGYYFAENGFQSWKSIAENIGQIGHQFGAFETDEVVRIELQEVADEFYGGNLIDAEAVLGSNSRTKADRARHVLGWKPKRGEEDFLQETRVVVTAMIREKEKFQNKL</sequence>
<dbReference type="PANTHER" id="PTHR48079">
    <property type="entry name" value="PROTEIN YEEZ"/>
    <property type="match status" value="1"/>
</dbReference>
<dbReference type="AlphaFoldDB" id="A0A8T9CFZ6"/>
<evidence type="ECO:0000313" key="3">
    <source>
        <dbReference type="Proteomes" id="UP000469558"/>
    </source>
</evidence>
<dbReference type="GO" id="GO:0005737">
    <property type="term" value="C:cytoplasm"/>
    <property type="evidence" value="ECO:0007669"/>
    <property type="project" value="TreeGrafter"/>
</dbReference>
<dbReference type="PANTHER" id="PTHR48079:SF6">
    <property type="entry name" value="NAD(P)-BINDING DOMAIN-CONTAINING PROTEIN-RELATED"/>
    <property type="match status" value="1"/>
</dbReference>
<evidence type="ECO:0000259" key="1">
    <source>
        <dbReference type="Pfam" id="PF13460"/>
    </source>
</evidence>
<dbReference type="Gene3D" id="3.40.50.720">
    <property type="entry name" value="NAD(P)-binding Rossmann-like Domain"/>
    <property type="match status" value="1"/>
</dbReference>
<evidence type="ECO:0000313" key="2">
    <source>
        <dbReference type="EMBL" id="TVY81723.1"/>
    </source>
</evidence>
<accession>A0A8T9CFZ6</accession>
<dbReference type="InterPro" id="IPR036291">
    <property type="entry name" value="NAD(P)-bd_dom_sf"/>
</dbReference>
<dbReference type="EMBL" id="QGMK01000432">
    <property type="protein sequence ID" value="TVY81723.1"/>
    <property type="molecule type" value="Genomic_DNA"/>
</dbReference>
<protein>
    <recommendedName>
        <fullName evidence="1">NAD(P)-binding domain-containing protein</fullName>
    </recommendedName>
</protein>
<comment type="caution">
    <text evidence="2">The sequence shown here is derived from an EMBL/GenBank/DDBJ whole genome shotgun (WGS) entry which is preliminary data.</text>
</comment>
<reference evidence="2 3" key="1">
    <citation type="submission" date="2018-05" db="EMBL/GenBank/DDBJ databases">
        <title>Genome sequencing and assembly of the regulated plant pathogen Lachnellula willkommii and related sister species for the development of diagnostic species identification markers.</title>
        <authorList>
            <person name="Giroux E."/>
            <person name="Bilodeau G."/>
        </authorList>
    </citation>
    <scope>NUCLEOTIDE SEQUENCE [LARGE SCALE GENOMIC DNA]</scope>
    <source>
        <strain evidence="2 3">CBS 268.59</strain>
    </source>
</reference>
<gene>
    <name evidence="2" type="ORF">LSUE1_G002121</name>
</gene>
<proteinExistence type="predicted"/>
<dbReference type="Pfam" id="PF13460">
    <property type="entry name" value="NAD_binding_10"/>
    <property type="match status" value="1"/>
</dbReference>
<dbReference type="SUPFAM" id="SSF51735">
    <property type="entry name" value="NAD(P)-binding Rossmann-fold domains"/>
    <property type="match status" value="1"/>
</dbReference>
<feature type="domain" description="NAD(P)-binding" evidence="1">
    <location>
        <begin position="11"/>
        <end position="88"/>
    </location>
</feature>
<organism evidence="2 3">
    <name type="scientific">Lachnellula suecica</name>
    <dbReference type="NCBI Taxonomy" id="602035"/>
    <lineage>
        <taxon>Eukaryota</taxon>
        <taxon>Fungi</taxon>
        <taxon>Dikarya</taxon>
        <taxon>Ascomycota</taxon>
        <taxon>Pezizomycotina</taxon>
        <taxon>Leotiomycetes</taxon>
        <taxon>Helotiales</taxon>
        <taxon>Lachnaceae</taxon>
        <taxon>Lachnellula</taxon>
    </lineage>
</organism>
<dbReference type="OrthoDB" id="10262413at2759"/>
<dbReference type="InterPro" id="IPR016040">
    <property type="entry name" value="NAD(P)-bd_dom"/>
</dbReference>